<name>A0A699RCW8_TANCI</name>
<reference evidence="1" key="1">
    <citation type="journal article" date="2019" name="Sci. Rep.">
        <title>Draft genome of Tanacetum cinerariifolium, the natural source of mosquito coil.</title>
        <authorList>
            <person name="Yamashiro T."/>
            <person name="Shiraishi A."/>
            <person name="Satake H."/>
            <person name="Nakayama K."/>
        </authorList>
    </citation>
    <scope>NUCLEOTIDE SEQUENCE</scope>
</reference>
<dbReference type="AlphaFoldDB" id="A0A699RCW8"/>
<sequence length="154" mass="17737">MRNKPDIETLSIDDLYNNLKVYEDEIKGQSRSGFNFHNVDFVSSKNTNSINETVNAAHDILEMDLKWQVAMITIRVKKFMKRTGRNLNFNGKEIVGFDKKKVKCYNCHRRGHFARKSRTPRNQGNRNVDNERRVDLVETPASALVVQDGSGGYD</sequence>
<gene>
    <name evidence="1" type="ORF">Tci_853902</name>
</gene>
<dbReference type="InterPro" id="IPR036875">
    <property type="entry name" value="Znf_CCHC_sf"/>
</dbReference>
<dbReference type="GO" id="GO:0008270">
    <property type="term" value="F:zinc ion binding"/>
    <property type="evidence" value="ECO:0007669"/>
    <property type="project" value="InterPro"/>
</dbReference>
<proteinExistence type="predicted"/>
<dbReference type="Gene3D" id="4.10.60.10">
    <property type="entry name" value="Zinc finger, CCHC-type"/>
    <property type="match status" value="1"/>
</dbReference>
<dbReference type="GO" id="GO:0003676">
    <property type="term" value="F:nucleic acid binding"/>
    <property type="evidence" value="ECO:0007669"/>
    <property type="project" value="InterPro"/>
</dbReference>
<accession>A0A699RCW8</accession>
<protein>
    <submittedName>
        <fullName evidence="1">Uncharacterized protein</fullName>
    </submittedName>
</protein>
<dbReference type="SUPFAM" id="SSF57756">
    <property type="entry name" value="Retrovirus zinc finger-like domains"/>
    <property type="match status" value="1"/>
</dbReference>
<dbReference type="EMBL" id="BKCJ011081954">
    <property type="protein sequence ID" value="GFC81932.1"/>
    <property type="molecule type" value="Genomic_DNA"/>
</dbReference>
<evidence type="ECO:0000313" key="1">
    <source>
        <dbReference type="EMBL" id="GFC81932.1"/>
    </source>
</evidence>
<organism evidence="1">
    <name type="scientific">Tanacetum cinerariifolium</name>
    <name type="common">Dalmatian daisy</name>
    <name type="synonym">Chrysanthemum cinerariifolium</name>
    <dbReference type="NCBI Taxonomy" id="118510"/>
    <lineage>
        <taxon>Eukaryota</taxon>
        <taxon>Viridiplantae</taxon>
        <taxon>Streptophyta</taxon>
        <taxon>Embryophyta</taxon>
        <taxon>Tracheophyta</taxon>
        <taxon>Spermatophyta</taxon>
        <taxon>Magnoliopsida</taxon>
        <taxon>eudicotyledons</taxon>
        <taxon>Gunneridae</taxon>
        <taxon>Pentapetalae</taxon>
        <taxon>asterids</taxon>
        <taxon>campanulids</taxon>
        <taxon>Asterales</taxon>
        <taxon>Asteraceae</taxon>
        <taxon>Asteroideae</taxon>
        <taxon>Anthemideae</taxon>
        <taxon>Anthemidinae</taxon>
        <taxon>Tanacetum</taxon>
    </lineage>
</organism>
<comment type="caution">
    <text evidence="1">The sequence shown here is derived from an EMBL/GenBank/DDBJ whole genome shotgun (WGS) entry which is preliminary data.</text>
</comment>